<dbReference type="Pfam" id="PF00155">
    <property type="entry name" value="Aminotran_1_2"/>
    <property type="match status" value="1"/>
</dbReference>
<keyword evidence="4" id="KW-0808">Transferase</keyword>
<accession>A0A4S9ARI1</accession>
<evidence type="ECO:0000259" key="3">
    <source>
        <dbReference type="Pfam" id="PF00155"/>
    </source>
</evidence>
<dbReference type="CDD" id="cd00609">
    <property type="entry name" value="AAT_like"/>
    <property type="match status" value="1"/>
</dbReference>
<evidence type="ECO:0000256" key="2">
    <source>
        <dbReference type="ARBA" id="ARBA00022898"/>
    </source>
</evidence>
<keyword evidence="2" id="KW-0663">Pyridoxal phosphate</keyword>
<dbReference type="PANTHER" id="PTHR43510:SF1">
    <property type="entry name" value="AMINOTRANSFERASE FUNCTION, HYPOTHETICAL (EUROFUNG)"/>
    <property type="match status" value="1"/>
</dbReference>
<dbReference type="InterPro" id="IPR004838">
    <property type="entry name" value="NHTrfase_class1_PyrdxlP-BS"/>
</dbReference>
<sequence length="273" mass="30119">MVHYMDDYENECKYNLAETCCASVSLNDLKGFANAPDSEVVDFSQKQVYGAIRGSDALRKSIARTHSDATAAPIESSQLLVTNGAIQANYLALYTLIAPGDHVICQYPTYQQLYTIPESFGAEVDLWRSKPDEQWKLDLEELRSLIKPNTKLIIINNPQNPTGAVQSLQTLQSLVDIAREHDITIHSDEVYRPLFHSVQEVPPSIVSLGYEKCYATGSMSKAYSLAGIRLGWITSPSQSIIEALQLVGITPPSPSARLTIKLRGSRSTQLSKA</sequence>
<dbReference type="GO" id="GO:0030170">
    <property type="term" value="F:pyridoxal phosphate binding"/>
    <property type="evidence" value="ECO:0007669"/>
    <property type="project" value="InterPro"/>
</dbReference>
<evidence type="ECO:0000256" key="1">
    <source>
        <dbReference type="ARBA" id="ARBA00007441"/>
    </source>
</evidence>
<dbReference type="Gene3D" id="3.40.640.10">
    <property type="entry name" value="Type I PLP-dependent aspartate aminotransferase-like (Major domain)"/>
    <property type="match status" value="1"/>
</dbReference>
<reference evidence="4 5" key="1">
    <citation type="submission" date="2018-10" db="EMBL/GenBank/DDBJ databases">
        <title>Fifty Aureobasidium pullulans genomes reveal a recombining polyextremotolerant generalist.</title>
        <authorList>
            <person name="Gostincar C."/>
            <person name="Turk M."/>
            <person name="Zajc J."/>
            <person name="Gunde-Cimerman N."/>
        </authorList>
    </citation>
    <scope>NUCLEOTIDE SEQUENCE [LARGE SCALE GENOMIC DNA]</scope>
    <source>
        <strain evidence="4 5">EXF-10507</strain>
    </source>
</reference>
<dbReference type="AlphaFoldDB" id="A0A4S9ARI1"/>
<dbReference type="InterPro" id="IPR015421">
    <property type="entry name" value="PyrdxlP-dep_Trfase_major"/>
</dbReference>
<organism evidence="4 5">
    <name type="scientific">Aureobasidium pullulans</name>
    <name type="common">Black yeast</name>
    <name type="synonym">Pullularia pullulans</name>
    <dbReference type="NCBI Taxonomy" id="5580"/>
    <lineage>
        <taxon>Eukaryota</taxon>
        <taxon>Fungi</taxon>
        <taxon>Dikarya</taxon>
        <taxon>Ascomycota</taxon>
        <taxon>Pezizomycotina</taxon>
        <taxon>Dothideomycetes</taxon>
        <taxon>Dothideomycetidae</taxon>
        <taxon>Dothideales</taxon>
        <taxon>Saccotheciaceae</taxon>
        <taxon>Aureobasidium</taxon>
    </lineage>
</organism>
<dbReference type="InterPro" id="IPR004839">
    <property type="entry name" value="Aminotransferase_I/II_large"/>
</dbReference>
<dbReference type="EMBL" id="QZAR01000362">
    <property type="protein sequence ID" value="THW82424.1"/>
    <property type="molecule type" value="Genomic_DNA"/>
</dbReference>
<evidence type="ECO:0000313" key="4">
    <source>
        <dbReference type="EMBL" id="THW82424.1"/>
    </source>
</evidence>
<dbReference type="PANTHER" id="PTHR43510">
    <property type="entry name" value="AMINOTRANSFERASE FUNCTION, HYPOTHETICAL (EUROFUNG)"/>
    <property type="match status" value="1"/>
</dbReference>
<evidence type="ECO:0000313" key="5">
    <source>
        <dbReference type="Proteomes" id="UP000304928"/>
    </source>
</evidence>
<name>A0A4S9ARI1_AURPU</name>
<gene>
    <name evidence="4" type="ORF">D6D15_10208</name>
</gene>
<keyword evidence="4" id="KW-0032">Aminotransferase</keyword>
<dbReference type="InterPro" id="IPR015424">
    <property type="entry name" value="PyrdxlP-dep_Trfase"/>
</dbReference>
<dbReference type="SUPFAM" id="SSF53383">
    <property type="entry name" value="PLP-dependent transferases"/>
    <property type="match status" value="1"/>
</dbReference>
<proteinExistence type="inferred from homology"/>
<dbReference type="GO" id="GO:0008483">
    <property type="term" value="F:transaminase activity"/>
    <property type="evidence" value="ECO:0007669"/>
    <property type="project" value="UniProtKB-KW"/>
</dbReference>
<protein>
    <submittedName>
        <fullName evidence="4">Putative aminotransferase</fullName>
    </submittedName>
</protein>
<comment type="similarity">
    <text evidence="1">Belongs to the class-I pyridoxal-phosphate-dependent aminotransferase family.</text>
</comment>
<comment type="caution">
    <text evidence="4">The sequence shown here is derived from an EMBL/GenBank/DDBJ whole genome shotgun (WGS) entry which is preliminary data.</text>
</comment>
<feature type="domain" description="Aminotransferase class I/classII large" evidence="3">
    <location>
        <begin position="40"/>
        <end position="247"/>
    </location>
</feature>
<dbReference type="Proteomes" id="UP000304928">
    <property type="component" value="Unassembled WGS sequence"/>
</dbReference>
<dbReference type="PROSITE" id="PS00105">
    <property type="entry name" value="AA_TRANSFER_CLASS_1"/>
    <property type="match status" value="1"/>
</dbReference>